<evidence type="ECO:0000256" key="1">
    <source>
        <dbReference type="SAM" id="MobiDB-lite"/>
    </source>
</evidence>
<accession>A0A5E4B553</accession>
<comment type="caution">
    <text evidence="2">The sequence shown here is derived from an EMBL/GenBank/DDBJ whole genome shotgun (WGS) entry which is preliminary data.</text>
</comment>
<evidence type="ECO:0000313" key="2">
    <source>
        <dbReference type="EMBL" id="VTJ64280.1"/>
    </source>
</evidence>
<dbReference type="EMBL" id="CABDUW010000260">
    <property type="protein sequence ID" value="VTJ64280.1"/>
    <property type="molecule type" value="Genomic_DNA"/>
</dbReference>
<dbReference type="AlphaFoldDB" id="A0A5E4B553"/>
<feature type="compositionally biased region" description="Polar residues" evidence="1">
    <location>
        <begin position="76"/>
        <end position="91"/>
    </location>
</feature>
<dbReference type="InterPro" id="IPR036383">
    <property type="entry name" value="TSP1_rpt_sf"/>
</dbReference>
<dbReference type="InterPro" id="IPR000884">
    <property type="entry name" value="TSP1_rpt"/>
</dbReference>
<sequence length="97" mass="10922">CSASCGHGKTTRQVLCINHQQPIDENYCDPEVRPLIEQDCNLSACPPMYSHFPSSSEQPSHFPGRHFPLTHKPEDNQNQGVHLSIRGNQWRTGPWGS</sequence>
<feature type="non-terminal residue" evidence="2">
    <location>
        <position position="1"/>
    </location>
</feature>
<reference evidence="2" key="1">
    <citation type="submission" date="2019-04" db="EMBL/GenBank/DDBJ databases">
        <authorList>
            <person name="Alioto T."/>
            <person name="Alioto T."/>
        </authorList>
    </citation>
    <scope>NUCLEOTIDE SEQUENCE [LARGE SCALE GENOMIC DNA]</scope>
</reference>
<protein>
    <submittedName>
        <fullName evidence="2">Uncharacterized protein</fullName>
    </submittedName>
</protein>
<name>A0A5E4B553_MARMO</name>
<evidence type="ECO:0000313" key="3">
    <source>
        <dbReference type="Proteomes" id="UP000335636"/>
    </source>
</evidence>
<organism evidence="2 3">
    <name type="scientific">Marmota monax</name>
    <name type="common">Woodchuck</name>
    <dbReference type="NCBI Taxonomy" id="9995"/>
    <lineage>
        <taxon>Eukaryota</taxon>
        <taxon>Metazoa</taxon>
        <taxon>Chordata</taxon>
        <taxon>Craniata</taxon>
        <taxon>Vertebrata</taxon>
        <taxon>Euteleostomi</taxon>
        <taxon>Mammalia</taxon>
        <taxon>Eutheria</taxon>
        <taxon>Euarchontoglires</taxon>
        <taxon>Glires</taxon>
        <taxon>Rodentia</taxon>
        <taxon>Sciuromorpha</taxon>
        <taxon>Sciuridae</taxon>
        <taxon>Xerinae</taxon>
        <taxon>Marmotini</taxon>
        <taxon>Marmota</taxon>
    </lineage>
</organism>
<feature type="region of interest" description="Disordered" evidence="1">
    <location>
        <begin position="52"/>
        <end position="97"/>
    </location>
</feature>
<gene>
    <name evidence="2" type="ORF">MONAX_5E031210</name>
</gene>
<dbReference type="Pfam" id="PF19030">
    <property type="entry name" value="TSP1_ADAMTS"/>
    <property type="match status" value="1"/>
</dbReference>
<proteinExistence type="predicted"/>
<keyword evidence="3" id="KW-1185">Reference proteome</keyword>
<dbReference type="Gene3D" id="2.20.100.10">
    <property type="entry name" value="Thrombospondin type-1 (TSP1) repeat"/>
    <property type="match status" value="1"/>
</dbReference>
<dbReference type="PROSITE" id="PS50092">
    <property type="entry name" value="TSP1"/>
    <property type="match status" value="1"/>
</dbReference>
<dbReference type="Proteomes" id="UP000335636">
    <property type="component" value="Unassembled WGS sequence"/>
</dbReference>
<dbReference type="SUPFAM" id="SSF82895">
    <property type="entry name" value="TSP-1 type 1 repeat"/>
    <property type="match status" value="1"/>
</dbReference>
<feature type="non-terminal residue" evidence="2">
    <location>
        <position position="97"/>
    </location>
</feature>